<comment type="caution">
    <text evidence="4">The sequence shown here is derived from an EMBL/GenBank/DDBJ whole genome shotgun (WGS) entry which is preliminary data.</text>
</comment>
<feature type="compositionally biased region" description="Low complexity" evidence="2">
    <location>
        <begin position="527"/>
        <end position="539"/>
    </location>
</feature>
<evidence type="ECO:0000256" key="2">
    <source>
        <dbReference type="SAM" id="MobiDB-lite"/>
    </source>
</evidence>
<organism evidence="4 5">
    <name type="scientific">Puccinia coronata f. sp. avenae</name>
    <dbReference type="NCBI Taxonomy" id="200324"/>
    <lineage>
        <taxon>Eukaryota</taxon>
        <taxon>Fungi</taxon>
        <taxon>Dikarya</taxon>
        <taxon>Basidiomycota</taxon>
        <taxon>Pucciniomycotina</taxon>
        <taxon>Pucciniomycetes</taxon>
        <taxon>Pucciniales</taxon>
        <taxon>Pucciniaceae</taxon>
        <taxon>Puccinia</taxon>
    </lineage>
</organism>
<feature type="region of interest" description="Disordered" evidence="2">
    <location>
        <begin position="344"/>
        <end position="539"/>
    </location>
</feature>
<dbReference type="InterPro" id="IPR013763">
    <property type="entry name" value="Cyclin-like_dom"/>
</dbReference>
<evidence type="ECO:0000259" key="3">
    <source>
        <dbReference type="SMART" id="SM00385"/>
    </source>
</evidence>
<dbReference type="GO" id="GO:0016538">
    <property type="term" value="F:cyclin-dependent protein serine/threonine kinase regulator activity"/>
    <property type="evidence" value="ECO:0007669"/>
    <property type="project" value="InterPro"/>
</dbReference>
<reference evidence="4 5" key="1">
    <citation type="submission" date="2017-11" db="EMBL/GenBank/DDBJ databases">
        <title>De novo assembly and phasing of dikaryotic genomes from two isolates of Puccinia coronata f. sp. avenae, the causal agent of oat crown rust.</title>
        <authorList>
            <person name="Miller M.E."/>
            <person name="Zhang Y."/>
            <person name="Omidvar V."/>
            <person name="Sperschneider J."/>
            <person name="Schwessinger B."/>
            <person name="Raley C."/>
            <person name="Palmer J.M."/>
            <person name="Garnica D."/>
            <person name="Upadhyaya N."/>
            <person name="Rathjen J."/>
            <person name="Taylor J.M."/>
            <person name="Park R.F."/>
            <person name="Dodds P.N."/>
            <person name="Hirsch C.D."/>
            <person name="Kianian S.F."/>
            <person name="Figueroa M."/>
        </authorList>
    </citation>
    <scope>NUCLEOTIDE SEQUENCE [LARGE SCALE GENOMIC DNA]</scope>
    <source>
        <strain evidence="4">12NC29</strain>
    </source>
</reference>
<evidence type="ECO:0000256" key="1">
    <source>
        <dbReference type="RuleBase" id="RU000383"/>
    </source>
</evidence>
<keyword evidence="1" id="KW-0195">Cyclin</keyword>
<dbReference type="OrthoDB" id="25002at2759"/>
<dbReference type="CDD" id="cd20546">
    <property type="entry name" value="CYCLIN_SpCG1C_ScCTK2-like_rpt2"/>
    <property type="match status" value="1"/>
</dbReference>
<feature type="compositionally biased region" description="Pro residues" evidence="2">
    <location>
        <begin position="469"/>
        <end position="505"/>
    </location>
</feature>
<gene>
    <name evidence="4" type="ORF">PCANC_27933</name>
</gene>
<feature type="domain" description="Cyclin-like" evidence="3">
    <location>
        <begin position="65"/>
        <end position="169"/>
    </location>
</feature>
<dbReference type="GO" id="GO:0006357">
    <property type="term" value="P:regulation of transcription by RNA polymerase II"/>
    <property type="evidence" value="ECO:0007669"/>
    <property type="project" value="InterPro"/>
</dbReference>
<evidence type="ECO:0000313" key="5">
    <source>
        <dbReference type="Proteomes" id="UP000235388"/>
    </source>
</evidence>
<dbReference type="PANTHER" id="PTHR10026">
    <property type="entry name" value="CYCLIN"/>
    <property type="match status" value="1"/>
</dbReference>
<feature type="domain" description="Cyclin-like" evidence="3">
    <location>
        <begin position="204"/>
        <end position="323"/>
    </location>
</feature>
<proteinExistence type="inferred from homology"/>
<feature type="region of interest" description="Disordered" evidence="2">
    <location>
        <begin position="591"/>
        <end position="649"/>
    </location>
</feature>
<dbReference type="InterPro" id="IPR006671">
    <property type="entry name" value="Cyclin_N"/>
</dbReference>
<dbReference type="AlphaFoldDB" id="A0A2N5TPR2"/>
<dbReference type="InterPro" id="IPR036915">
    <property type="entry name" value="Cyclin-like_sf"/>
</dbReference>
<feature type="compositionally biased region" description="Polar residues" evidence="2">
    <location>
        <begin position="629"/>
        <end position="641"/>
    </location>
</feature>
<dbReference type="InterPro" id="IPR043198">
    <property type="entry name" value="Cyclin/Ssn8"/>
</dbReference>
<dbReference type="STRING" id="200324.A0A2N5TPR2"/>
<name>A0A2N5TPR2_9BASI</name>
<accession>A0A2N5TPR2</accession>
<feature type="compositionally biased region" description="Basic and acidic residues" evidence="2">
    <location>
        <begin position="364"/>
        <end position="374"/>
    </location>
</feature>
<dbReference type="SMART" id="SM00385">
    <property type="entry name" value="CYCLIN"/>
    <property type="match status" value="2"/>
</dbReference>
<dbReference type="Gene3D" id="1.10.472.10">
    <property type="entry name" value="Cyclin-like"/>
    <property type="match status" value="2"/>
</dbReference>
<keyword evidence="5" id="KW-1185">Reference proteome</keyword>
<feature type="region of interest" description="Disordered" evidence="2">
    <location>
        <begin position="1"/>
        <end position="23"/>
    </location>
</feature>
<sequence>MSDYIVPVPSPSAKDRSTLGSTVGDCSAGRTEQWLWPPHALHCTPSGRLGMAFPEEAHRRARAVNWIVRSSISLQLPQLIIATAAAYLHRFYMRKAIQKYPPRLISATALFLATKVEEVPRKLEHVVREYLAVDEQGHERQGPPASESSTQEFQLLKQEILYYEDILLRTLCFDLAVDHPYVSLIHSVKSIHDAHSQTRSPEPALAVEMAHRAKAKSITQAAWGFVNDSLMTPLCLIARPELIAAAAFLLAVSHRLSVEPTQDHNSSSLHHSLPENHPNYLNRFLNLPPRSGSSDPVIEEPWWKAFQVESLDEIHQVANTMLDQYQLSVCDYIRERASKLPRFPGLSYLREPDDRKGPSPSHQLDSRMTGEARWESPAGEQEQDHDQQRMRAVSSTPSRARMSDNMDFGTPLESPTPSSPPPPPASREQWRPRDPACPAKRSRSPHSPSSQPDDRPTPKSLKLHHPDQCSPPPSHQPGTFPPPPPPCPLDPPPPPSSDPPPPAAPHAPSLDDSTAKPAEQPVPADQPIPVELQPIPEEQQPISEEHHIISAEPQPFLPAEQQPILAEQKPIPQELPIPQEQLIPAEQPIPEEEQPIPAGPPIISADQPIPEEQQPIPAGSPIIPADQLIATTNPPSDSSLSDMEDGELD</sequence>
<comment type="similarity">
    <text evidence="1">Belongs to the cyclin family.</text>
</comment>
<dbReference type="Proteomes" id="UP000235388">
    <property type="component" value="Unassembled WGS sequence"/>
</dbReference>
<protein>
    <recommendedName>
        <fullName evidence="3">Cyclin-like domain-containing protein</fullName>
    </recommendedName>
</protein>
<evidence type="ECO:0000313" key="4">
    <source>
        <dbReference type="EMBL" id="PLW27489.1"/>
    </source>
</evidence>
<dbReference type="EMBL" id="PGCJ01000484">
    <property type="protein sequence ID" value="PLW27489.1"/>
    <property type="molecule type" value="Genomic_DNA"/>
</dbReference>
<feature type="compositionally biased region" description="Low complexity" evidence="2">
    <location>
        <begin position="601"/>
        <end position="617"/>
    </location>
</feature>
<dbReference type="Pfam" id="PF00134">
    <property type="entry name" value="Cyclin_N"/>
    <property type="match status" value="1"/>
</dbReference>
<dbReference type="SUPFAM" id="SSF47954">
    <property type="entry name" value="Cyclin-like"/>
    <property type="match status" value="2"/>
</dbReference>